<gene>
    <name evidence="2" type="ORF">Q31b_43280</name>
</gene>
<dbReference type="RefSeq" id="WP_146601524.1">
    <property type="nucleotide sequence ID" value="NZ_SJPY01000007.1"/>
</dbReference>
<sequence>MMTKTDQIGEARSRPFVLKPWLIVLWCLAGLASEESRGIIRFQQIQIDVLREIIGRDKRIILSDRQRVRLAEAGKELGRKKIGEFCSLFTPDTILRWYRELIANHHTYSTGSPGRPKLSEEIIGLVVMIAKQNPSWGYDRIQGELKKLGHTVSDTSVANILHEHGLDPSPHRENHGTTWSEFLQAHWECLAATDFTTVDVWTPSGLKTIYLLFVIELKSRCVQFVGSTEHPNEKWMLEAVERTTKKDGLLGGEGHSTLLIMDNDSKFTAKFKEKLRDNGVKPVLTAVRAPNMNAFQERFILSYKSEMANRMIFFGKQMLDHATKEYLAHYHEERPHQGLDNELILPFEKPPDPKGELEVTKRLGGLLKSYRRRTVA</sequence>
<dbReference type="AlphaFoldDB" id="A0A5C6DKZ0"/>
<accession>A0A5C6DKZ0</accession>
<dbReference type="GO" id="GO:0015074">
    <property type="term" value="P:DNA integration"/>
    <property type="evidence" value="ECO:0007669"/>
    <property type="project" value="InterPro"/>
</dbReference>
<dbReference type="OrthoDB" id="239066at2"/>
<dbReference type="InterPro" id="IPR036397">
    <property type="entry name" value="RNaseH_sf"/>
</dbReference>
<name>A0A5C6DKZ0_9BACT</name>
<evidence type="ECO:0000313" key="2">
    <source>
        <dbReference type="EMBL" id="TWU37540.1"/>
    </source>
</evidence>
<evidence type="ECO:0000259" key="1">
    <source>
        <dbReference type="PROSITE" id="PS50994"/>
    </source>
</evidence>
<dbReference type="InterPro" id="IPR001584">
    <property type="entry name" value="Integrase_cat-core"/>
</dbReference>
<reference evidence="2 3" key="1">
    <citation type="submission" date="2019-02" db="EMBL/GenBank/DDBJ databases">
        <title>Deep-cultivation of Planctomycetes and their phenomic and genomic characterization uncovers novel biology.</title>
        <authorList>
            <person name="Wiegand S."/>
            <person name="Jogler M."/>
            <person name="Boedeker C."/>
            <person name="Pinto D."/>
            <person name="Vollmers J."/>
            <person name="Rivas-Marin E."/>
            <person name="Kohn T."/>
            <person name="Peeters S.H."/>
            <person name="Heuer A."/>
            <person name="Rast P."/>
            <person name="Oberbeckmann S."/>
            <person name="Bunk B."/>
            <person name="Jeske O."/>
            <person name="Meyerdierks A."/>
            <person name="Storesund J.E."/>
            <person name="Kallscheuer N."/>
            <person name="Luecker S."/>
            <person name="Lage O.M."/>
            <person name="Pohl T."/>
            <person name="Merkel B.J."/>
            <person name="Hornburger P."/>
            <person name="Mueller R.-W."/>
            <person name="Bruemmer F."/>
            <person name="Labrenz M."/>
            <person name="Spormann A.M."/>
            <person name="Op Den Camp H."/>
            <person name="Overmann J."/>
            <person name="Amann R."/>
            <person name="Jetten M.S.M."/>
            <person name="Mascher T."/>
            <person name="Medema M.H."/>
            <person name="Devos D.P."/>
            <person name="Kaster A.-K."/>
            <person name="Ovreas L."/>
            <person name="Rohde M."/>
            <person name="Galperin M.Y."/>
            <person name="Jogler C."/>
        </authorList>
    </citation>
    <scope>NUCLEOTIDE SEQUENCE [LARGE SCALE GENOMIC DNA]</scope>
    <source>
        <strain evidence="2 3">Q31b</strain>
    </source>
</reference>
<feature type="domain" description="Integrase catalytic" evidence="1">
    <location>
        <begin position="166"/>
        <end position="354"/>
    </location>
</feature>
<dbReference type="GO" id="GO:0003676">
    <property type="term" value="F:nucleic acid binding"/>
    <property type="evidence" value="ECO:0007669"/>
    <property type="project" value="InterPro"/>
</dbReference>
<dbReference type="EMBL" id="SJPY01000007">
    <property type="protein sequence ID" value="TWU37540.1"/>
    <property type="molecule type" value="Genomic_DNA"/>
</dbReference>
<dbReference type="InterPro" id="IPR012337">
    <property type="entry name" value="RNaseH-like_sf"/>
</dbReference>
<dbReference type="PROSITE" id="PS50994">
    <property type="entry name" value="INTEGRASE"/>
    <property type="match status" value="1"/>
</dbReference>
<keyword evidence="3" id="KW-1185">Reference proteome</keyword>
<dbReference type="SUPFAM" id="SSF53098">
    <property type="entry name" value="Ribonuclease H-like"/>
    <property type="match status" value="1"/>
</dbReference>
<proteinExistence type="predicted"/>
<evidence type="ECO:0000313" key="3">
    <source>
        <dbReference type="Proteomes" id="UP000315471"/>
    </source>
</evidence>
<dbReference type="Gene3D" id="3.30.420.10">
    <property type="entry name" value="Ribonuclease H-like superfamily/Ribonuclease H"/>
    <property type="match status" value="1"/>
</dbReference>
<organism evidence="2 3">
    <name type="scientific">Novipirellula aureliae</name>
    <dbReference type="NCBI Taxonomy" id="2527966"/>
    <lineage>
        <taxon>Bacteria</taxon>
        <taxon>Pseudomonadati</taxon>
        <taxon>Planctomycetota</taxon>
        <taxon>Planctomycetia</taxon>
        <taxon>Pirellulales</taxon>
        <taxon>Pirellulaceae</taxon>
        <taxon>Novipirellula</taxon>
    </lineage>
</organism>
<protein>
    <submittedName>
        <fullName evidence="2">Integrase core domain protein</fullName>
    </submittedName>
</protein>
<dbReference type="Pfam" id="PF13683">
    <property type="entry name" value="rve_3"/>
    <property type="match status" value="1"/>
</dbReference>
<comment type="caution">
    <text evidence="2">The sequence shown here is derived from an EMBL/GenBank/DDBJ whole genome shotgun (WGS) entry which is preliminary data.</text>
</comment>
<dbReference type="Proteomes" id="UP000315471">
    <property type="component" value="Unassembled WGS sequence"/>
</dbReference>